<dbReference type="Proteomes" id="UP001457282">
    <property type="component" value="Unassembled WGS sequence"/>
</dbReference>
<comment type="subcellular location">
    <subcellularLocation>
        <location evidence="1">Nucleus</location>
    </subcellularLocation>
</comment>
<evidence type="ECO:0000256" key="4">
    <source>
        <dbReference type="ARBA" id="ARBA00023163"/>
    </source>
</evidence>
<dbReference type="InterPro" id="IPR015300">
    <property type="entry name" value="DNA-bd_pseudobarrel_sf"/>
</dbReference>
<accession>A0AAW1VZE7</accession>
<keyword evidence="4" id="KW-0804">Transcription</keyword>
<dbReference type="EMBL" id="JBEDUW010000007">
    <property type="protein sequence ID" value="KAK9913292.1"/>
    <property type="molecule type" value="Genomic_DNA"/>
</dbReference>
<keyword evidence="2" id="KW-0805">Transcription regulation</keyword>
<dbReference type="GO" id="GO:0005634">
    <property type="term" value="C:nucleus"/>
    <property type="evidence" value="ECO:0007669"/>
    <property type="project" value="UniProtKB-SubCell"/>
</dbReference>
<keyword evidence="5" id="KW-0539">Nucleus</keyword>
<evidence type="ECO:0000256" key="1">
    <source>
        <dbReference type="ARBA" id="ARBA00004123"/>
    </source>
</evidence>
<gene>
    <name evidence="6" type="ORF">M0R45_037114</name>
</gene>
<protein>
    <recommendedName>
        <fullName evidence="8">TF-B3 domain-containing protein</fullName>
    </recommendedName>
</protein>
<evidence type="ECO:0000256" key="2">
    <source>
        <dbReference type="ARBA" id="ARBA00023015"/>
    </source>
</evidence>
<proteinExistence type="predicted"/>
<evidence type="ECO:0000313" key="6">
    <source>
        <dbReference type="EMBL" id="KAK9913292.1"/>
    </source>
</evidence>
<evidence type="ECO:0000313" key="7">
    <source>
        <dbReference type="Proteomes" id="UP001457282"/>
    </source>
</evidence>
<organism evidence="6 7">
    <name type="scientific">Rubus argutus</name>
    <name type="common">Southern blackberry</name>
    <dbReference type="NCBI Taxonomy" id="59490"/>
    <lineage>
        <taxon>Eukaryota</taxon>
        <taxon>Viridiplantae</taxon>
        <taxon>Streptophyta</taxon>
        <taxon>Embryophyta</taxon>
        <taxon>Tracheophyta</taxon>
        <taxon>Spermatophyta</taxon>
        <taxon>Magnoliopsida</taxon>
        <taxon>eudicotyledons</taxon>
        <taxon>Gunneridae</taxon>
        <taxon>Pentapetalae</taxon>
        <taxon>rosids</taxon>
        <taxon>fabids</taxon>
        <taxon>Rosales</taxon>
        <taxon>Rosaceae</taxon>
        <taxon>Rosoideae</taxon>
        <taxon>Rosoideae incertae sedis</taxon>
        <taxon>Rubus</taxon>
    </lineage>
</organism>
<evidence type="ECO:0008006" key="8">
    <source>
        <dbReference type="Google" id="ProtNLM"/>
    </source>
</evidence>
<keyword evidence="7" id="KW-1185">Reference proteome</keyword>
<dbReference type="Gene3D" id="2.40.330.10">
    <property type="entry name" value="DNA-binding pseudobarrel domain"/>
    <property type="match status" value="1"/>
</dbReference>
<dbReference type="GO" id="GO:0003677">
    <property type="term" value="F:DNA binding"/>
    <property type="evidence" value="ECO:0007669"/>
    <property type="project" value="UniProtKB-KW"/>
</dbReference>
<evidence type="ECO:0000256" key="5">
    <source>
        <dbReference type="ARBA" id="ARBA00023242"/>
    </source>
</evidence>
<name>A0AAW1VZE7_RUBAR</name>
<comment type="caution">
    <text evidence="6">The sequence shown here is derived from an EMBL/GenBank/DDBJ whole genome shotgun (WGS) entry which is preliminary data.</text>
</comment>
<dbReference type="AlphaFoldDB" id="A0AAW1VZE7"/>
<reference evidence="6 7" key="1">
    <citation type="journal article" date="2023" name="G3 (Bethesda)">
        <title>A chromosome-length genome assembly and annotation of blackberry (Rubus argutus, cv. 'Hillquist').</title>
        <authorList>
            <person name="Bruna T."/>
            <person name="Aryal R."/>
            <person name="Dudchenko O."/>
            <person name="Sargent D.J."/>
            <person name="Mead D."/>
            <person name="Buti M."/>
            <person name="Cavallini A."/>
            <person name="Hytonen T."/>
            <person name="Andres J."/>
            <person name="Pham M."/>
            <person name="Weisz D."/>
            <person name="Mascagni F."/>
            <person name="Usai G."/>
            <person name="Natali L."/>
            <person name="Bassil N."/>
            <person name="Fernandez G.E."/>
            <person name="Lomsadze A."/>
            <person name="Armour M."/>
            <person name="Olukolu B."/>
            <person name="Poorten T."/>
            <person name="Britton C."/>
            <person name="Davik J."/>
            <person name="Ashrafi H."/>
            <person name="Aiden E.L."/>
            <person name="Borodovsky M."/>
            <person name="Worthington M."/>
        </authorList>
    </citation>
    <scope>NUCLEOTIDE SEQUENCE [LARGE SCALE GENOMIC DNA]</scope>
    <source>
        <strain evidence="6">PI 553951</strain>
    </source>
</reference>
<keyword evidence="3" id="KW-0238">DNA-binding</keyword>
<sequence length="82" mass="9372">MRGLRAEGLRSNGVMELHNPYMKPCPVKVDDKKDGRILVAKGWPDCCQVNQLVNEGDTVVFDFVMQRVVKLHFQRQRVLCGT</sequence>
<evidence type="ECO:0000256" key="3">
    <source>
        <dbReference type="ARBA" id="ARBA00023125"/>
    </source>
</evidence>